<evidence type="ECO:0000313" key="3">
    <source>
        <dbReference type="EMBL" id="MBU2665589.1"/>
    </source>
</evidence>
<feature type="compositionally biased region" description="Basic and acidic residues" evidence="1">
    <location>
        <begin position="16"/>
        <end position="26"/>
    </location>
</feature>
<dbReference type="Pfam" id="PF12787">
    <property type="entry name" value="EcsC"/>
    <property type="match status" value="1"/>
</dbReference>
<keyword evidence="2" id="KW-0472">Membrane</keyword>
<dbReference type="InterPro" id="IPR024787">
    <property type="entry name" value="EcsC"/>
</dbReference>
<sequence>MRDGRRGRPALPRPIESADRPGRRLVPADRRCNHGPVKCLGAGSVMSADTASAAMSPYEGQVWQSLNEHWERRNNRRGLPNWASTALDRTGGAARSAADRASGALPEVVKQPFRVMGDAVTGAAVRPTVEAATKLLELVNSWADELNDPKGVQKIARKRGLEIDSFLELRQQDLKACDRLLTRNTLKWQSLGALEGAGMGLLAMVPVGGFLVAMTADILVVQVLSRSIASRIAYSYGYDAKDPAERAFIDRLVTRSFLAQAAKAGPLNEAARAAHAIKGRVRWSDKLRTDHRLLAAIEKLMQHLGPAGAKASVTNVAKVVPFVGVVVGAGTNAAVLGRVAADAQRYCQTRFLCDKYGLPLPAALLTDEDAADE</sequence>
<feature type="region of interest" description="Disordered" evidence="1">
    <location>
        <begin position="1"/>
        <end position="26"/>
    </location>
</feature>
<feature type="transmembrane region" description="Helical" evidence="2">
    <location>
        <begin position="201"/>
        <end position="224"/>
    </location>
</feature>
<keyword evidence="2" id="KW-1133">Transmembrane helix</keyword>
<accession>A0ABS5YQ58</accession>
<evidence type="ECO:0000256" key="2">
    <source>
        <dbReference type="SAM" id="Phobius"/>
    </source>
</evidence>
<evidence type="ECO:0000313" key="4">
    <source>
        <dbReference type="Proteomes" id="UP001519654"/>
    </source>
</evidence>
<proteinExistence type="predicted"/>
<comment type="caution">
    <text evidence="3">The sequence shown here is derived from an EMBL/GenBank/DDBJ whole genome shotgun (WGS) entry which is preliminary data.</text>
</comment>
<name>A0ABS5YQ58_9ACTN</name>
<dbReference type="EMBL" id="JAHKKG010000005">
    <property type="protein sequence ID" value="MBU2665589.1"/>
    <property type="molecule type" value="Genomic_DNA"/>
</dbReference>
<organism evidence="3 4">
    <name type="scientific">Paractinoplanes bogorensis</name>
    <dbReference type="NCBI Taxonomy" id="1610840"/>
    <lineage>
        <taxon>Bacteria</taxon>
        <taxon>Bacillati</taxon>
        <taxon>Actinomycetota</taxon>
        <taxon>Actinomycetes</taxon>
        <taxon>Micromonosporales</taxon>
        <taxon>Micromonosporaceae</taxon>
        <taxon>Paractinoplanes</taxon>
    </lineage>
</organism>
<keyword evidence="4" id="KW-1185">Reference proteome</keyword>
<protein>
    <submittedName>
        <fullName evidence="3">EcsC family protein</fullName>
    </submittedName>
</protein>
<gene>
    <name evidence="3" type="ORF">KOI35_18935</name>
</gene>
<keyword evidence="2" id="KW-0812">Transmembrane</keyword>
<dbReference type="Proteomes" id="UP001519654">
    <property type="component" value="Unassembled WGS sequence"/>
</dbReference>
<evidence type="ECO:0000256" key="1">
    <source>
        <dbReference type="SAM" id="MobiDB-lite"/>
    </source>
</evidence>
<dbReference type="RefSeq" id="WP_215788775.1">
    <property type="nucleotide sequence ID" value="NZ_JAHKKG010000005.1"/>
</dbReference>
<reference evidence="3 4" key="1">
    <citation type="submission" date="2021-06" db="EMBL/GenBank/DDBJ databases">
        <title>Actinoplanes lichenicola sp. nov., and Actinoplanes ovalisporus sp. nov., isolated from lichen in Thailand.</title>
        <authorList>
            <person name="Saeng-In P."/>
            <person name="Kanchanasin P."/>
            <person name="Yuki M."/>
            <person name="Kudo T."/>
            <person name="Ohkuma M."/>
            <person name="Phongsopitanun W."/>
            <person name="Tanasupawat S."/>
        </authorList>
    </citation>
    <scope>NUCLEOTIDE SEQUENCE [LARGE SCALE GENOMIC DNA]</scope>
    <source>
        <strain evidence="3 4">NBRC 110975</strain>
    </source>
</reference>